<comment type="caution">
    <text evidence="1">The sequence shown here is derived from an EMBL/GenBank/DDBJ whole genome shotgun (WGS) entry which is preliminary data.</text>
</comment>
<dbReference type="OrthoDB" id="5501423at2"/>
<proteinExistence type="predicted"/>
<accession>A0A4V5PPT8</accession>
<dbReference type="AlphaFoldDB" id="A0A4V5PPT8"/>
<evidence type="ECO:0000313" key="1">
    <source>
        <dbReference type="EMBL" id="TKD08401.1"/>
    </source>
</evidence>
<gene>
    <name evidence="1" type="ORF">E8A74_15900</name>
</gene>
<evidence type="ECO:0000313" key="2">
    <source>
        <dbReference type="Proteomes" id="UP000309215"/>
    </source>
</evidence>
<keyword evidence="2" id="KW-1185">Reference proteome</keyword>
<dbReference type="EMBL" id="SSMQ01000014">
    <property type="protein sequence ID" value="TKD08401.1"/>
    <property type="molecule type" value="Genomic_DNA"/>
</dbReference>
<name>A0A4V5PPT8_9BACT</name>
<dbReference type="Proteomes" id="UP000309215">
    <property type="component" value="Unassembled WGS sequence"/>
</dbReference>
<organism evidence="1 2">
    <name type="scientific">Polyangium fumosum</name>
    <dbReference type="NCBI Taxonomy" id="889272"/>
    <lineage>
        <taxon>Bacteria</taxon>
        <taxon>Pseudomonadati</taxon>
        <taxon>Myxococcota</taxon>
        <taxon>Polyangia</taxon>
        <taxon>Polyangiales</taxon>
        <taxon>Polyangiaceae</taxon>
        <taxon>Polyangium</taxon>
    </lineage>
</organism>
<dbReference type="RefSeq" id="WP_136929861.1">
    <property type="nucleotide sequence ID" value="NZ_SSMQ01000014.1"/>
</dbReference>
<protein>
    <submittedName>
        <fullName evidence="1">Uncharacterized protein</fullName>
    </submittedName>
</protein>
<reference evidence="1 2" key="1">
    <citation type="submission" date="2019-04" db="EMBL/GenBank/DDBJ databases">
        <authorList>
            <person name="Li Y."/>
            <person name="Wang J."/>
        </authorList>
    </citation>
    <scope>NUCLEOTIDE SEQUENCE [LARGE SCALE GENOMIC DNA]</scope>
    <source>
        <strain evidence="1 2">DSM 14668</strain>
    </source>
</reference>
<sequence length="207" mass="22222">MTNATDLEPTALAWTEELARALQTRTAWSQLGTVEIVEHSGAATLGGVIDRRLIRLEQGKPVLETLEKWRGTADGRIVDRLVVQANTMLLRRLPPARVVEPFGPAWLAEFESKGPIVVLGTAADLVHAVRTFRDTPLGGRIRPSAADCRPGSLVAVAGEGLTATMVCMVSLSMTPQGIHVVSVVDNKSRTNAKLSRADATLVTPRTV</sequence>